<dbReference type="PROSITE" id="PS50112">
    <property type="entry name" value="PAS"/>
    <property type="match status" value="1"/>
</dbReference>
<dbReference type="EMBL" id="BARW01027269">
    <property type="protein sequence ID" value="GAJ14384.1"/>
    <property type="molecule type" value="Genomic_DNA"/>
</dbReference>
<dbReference type="GO" id="GO:0006355">
    <property type="term" value="P:regulation of DNA-templated transcription"/>
    <property type="evidence" value="ECO:0007669"/>
    <property type="project" value="InterPro"/>
</dbReference>
<name>X1UA65_9ZZZZ</name>
<feature type="domain" description="PAS" evidence="4">
    <location>
        <begin position="15"/>
        <end position="53"/>
    </location>
</feature>
<protein>
    <recommendedName>
        <fullName evidence="6">PAS domain-containing protein</fullName>
    </recommendedName>
</protein>
<feature type="non-terminal residue" evidence="5">
    <location>
        <position position="226"/>
    </location>
</feature>
<organism evidence="5">
    <name type="scientific">marine sediment metagenome</name>
    <dbReference type="NCBI Taxonomy" id="412755"/>
    <lineage>
        <taxon>unclassified sequences</taxon>
        <taxon>metagenomes</taxon>
        <taxon>ecological metagenomes</taxon>
    </lineage>
</organism>
<evidence type="ECO:0000259" key="3">
    <source>
        <dbReference type="PROSITE" id="PS50045"/>
    </source>
</evidence>
<reference evidence="5" key="1">
    <citation type="journal article" date="2014" name="Front. Microbiol.">
        <title>High frequency of phylogenetically diverse reductive dehalogenase-homologous genes in deep subseafloor sedimentary metagenomes.</title>
        <authorList>
            <person name="Kawai M."/>
            <person name="Futagami T."/>
            <person name="Toyoda A."/>
            <person name="Takaki Y."/>
            <person name="Nishi S."/>
            <person name="Hori S."/>
            <person name="Arai W."/>
            <person name="Tsubouchi T."/>
            <person name="Morono Y."/>
            <person name="Uchiyama I."/>
            <person name="Ito T."/>
            <person name="Fujiyama A."/>
            <person name="Inagaki F."/>
            <person name="Takami H."/>
        </authorList>
    </citation>
    <scope>NUCLEOTIDE SEQUENCE</scope>
    <source>
        <strain evidence="5">Expedition CK06-06</strain>
    </source>
</reference>
<keyword evidence="2" id="KW-0067">ATP-binding</keyword>
<dbReference type="Gene3D" id="3.30.450.20">
    <property type="entry name" value="PAS domain"/>
    <property type="match status" value="1"/>
</dbReference>
<dbReference type="InterPro" id="IPR013767">
    <property type="entry name" value="PAS_fold"/>
</dbReference>
<evidence type="ECO:0000256" key="1">
    <source>
        <dbReference type="ARBA" id="ARBA00022741"/>
    </source>
</evidence>
<dbReference type="InterPro" id="IPR025662">
    <property type="entry name" value="Sigma_54_int_dom_ATP-bd_1"/>
</dbReference>
<evidence type="ECO:0008006" key="6">
    <source>
        <dbReference type="Google" id="ProtNLM"/>
    </source>
</evidence>
<dbReference type="SUPFAM" id="SSF52540">
    <property type="entry name" value="P-loop containing nucleoside triphosphate hydrolases"/>
    <property type="match status" value="1"/>
</dbReference>
<dbReference type="AlphaFoldDB" id="X1UA65"/>
<dbReference type="SUPFAM" id="SSF55785">
    <property type="entry name" value="PYP-like sensor domain (PAS domain)"/>
    <property type="match status" value="1"/>
</dbReference>
<dbReference type="PROSITE" id="PS00675">
    <property type="entry name" value="SIGMA54_INTERACT_1"/>
    <property type="match status" value="1"/>
</dbReference>
<dbReference type="InterPro" id="IPR027417">
    <property type="entry name" value="P-loop_NTPase"/>
</dbReference>
<dbReference type="Pfam" id="PF00158">
    <property type="entry name" value="Sigma54_activat"/>
    <property type="match status" value="1"/>
</dbReference>
<dbReference type="SMART" id="SM00091">
    <property type="entry name" value="PAS"/>
    <property type="match status" value="1"/>
</dbReference>
<dbReference type="NCBIfam" id="TIGR00229">
    <property type="entry name" value="sensory_box"/>
    <property type="match status" value="1"/>
</dbReference>
<dbReference type="Pfam" id="PF00989">
    <property type="entry name" value="PAS"/>
    <property type="match status" value="1"/>
</dbReference>
<dbReference type="InterPro" id="IPR035965">
    <property type="entry name" value="PAS-like_dom_sf"/>
</dbReference>
<evidence type="ECO:0000313" key="5">
    <source>
        <dbReference type="EMBL" id="GAJ14384.1"/>
    </source>
</evidence>
<dbReference type="CDD" id="cd00130">
    <property type="entry name" value="PAS"/>
    <property type="match status" value="1"/>
</dbReference>
<comment type="caution">
    <text evidence="5">The sequence shown here is derived from an EMBL/GenBank/DDBJ whole genome shotgun (WGS) entry which is preliminary data.</text>
</comment>
<dbReference type="CDD" id="cd00009">
    <property type="entry name" value="AAA"/>
    <property type="match status" value="1"/>
</dbReference>
<dbReference type="PANTHER" id="PTHR32071">
    <property type="entry name" value="TRANSCRIPTIONAL REGULATORY PROTEIN"/>
    <property type="match status" value="1"/>
</dbReference>
<dbReference type="InterPro" id="IPR000014">
    <property type="entry name" value="PAS"/>
</dbReference>
<dbReference type="InterPro" id="IPR002078">
    <property type="entry name" value="Sigma_54_int"/>
</dbReference>
<proteinExistence type="predicted"/>
<dbReference type="Gene3D" id="3.40.50.300">
    <property type="entry name" value="P-loop containing nucleotide triphosphate hydrolases"/>
    <property type="match status" value="1"/>
</dbReference>
<dbReference type="PROSITE" id="PS50045">
    <property type="entry name" value="SIGMA54_INTERACT_4"/>
    <property type="match status" value="1"/>
</dbReference>
<evidence type="ECO:0000256" key="2">
    <source>
        <dbReference type="ARBA" id="ARBA00022840"/>
    </source>
</evidence>
<sequence length="226" mass="25034">MTEQKHLGPYGSDVILDSIAEGVFTVDRDWKVTYFNRAAEDITSIPRQEAVGQRCCDVFRASICETDCALHHTIETGQPVMNKSIYIVDAHGHRIPVSISTALIRDREGTIIGGVETFRDLSLVEELRKELSGRHTFYDIISRNHEMKRLFDILPEVAESDATVLIEGESGTGKELFARAIHNLSPRGDKPLVTVNCGALPDTLLESELFGHRAGAFTDAKKDKPG</sequence>
<evidence type="ECO:0000259" key="4">
    <source>
        <dbReference type="PROSITE" id="PS50112"/>
    </source>
</evidence>
<keyword evidence="1" id="KW-0547">Nucleotide-binding</keyword>
<accession>X1UA65</accession>
<dbReference type="GO" id="GO:0005524">
    <property type="term" value="F:ATP binding"/>
    <property type="evidence" value="ECO:0007669"/>
    <property type="project" value="UniProtKB-KW"/>
</dbReference>
<gene>
    <name evidence="5" type="ORF">S12H4_44278</name>
</gene>
<feature type="domain" description="Sigma-54 factor interaction" evidence="3">
    <location>
        <begin position="140"/>
        <end position="226"/>
    </location>
</feature>